<comment type="caution">
    <text evidence="2">The sequence shown here is derived from an EMBL/GenBank/DDBJ whole genome shotgun (WGS) entry which is preliminary data.</text>
</comment>
<accession>A0ABS8PNF3</accession>
<sequence length="108" mass="12165">MSNKNLSVISYLTIFGWLYAYIKGKNQADSLLKYHLRQFFGLFLLALVFNIGITILIRIVPGVGFLSYLCGIAFLILWIFGLINAINGVEKNIPLVGKLFEDKFAFIG</sequence>
<evidence type="ECO:0000313" key="2">
    <source>
        <dbReference type="EMBL" id="MCD2422623.1"/>
    </source>
</evidence>
<dbReference type="RefSeq" id="WP_231003778.1">
    <property type="nucleotide sequence ID" value="NZ_JAJNEC010000004.1"/>
</dbReference>
<protein>
    <recommendedName>
        <fullName evidence="4">Import component protein</fullName>
    </recommendedName>
</protein>
<evidence type="ECO:0000256" key="1">
    <source>
        <dbReference type="SAM" id="Phobius"/>
    </source>
</evidence>
<feature type="transmembrane region" description="Helical" evidence="1">
    <location>
        <begin position="34"/>
        <end position="59"/>
    </location>
</feature>
<feature type="transmembrane region" description="Helical" evidence="1">
    <location>
        <begin position="6"/>
        <end position="22"/>
    </location>
</feature>
<keyword evidence="1" id="KW-0812">Transmembrane</keyword>
<proteinExistence type="predicted"/>
<reference evidence="2 3" key="1">
    <citation type="submission" date="2021-11" db="EMBL/GenBank/DDBJ databases">
        <title>Genomic of Niabella pedocola.</title>
        <authorList>
            <person name="Wu T."/>
        </authorList>
    </citation>
    <scope>NUCLEOTIDE SEQUENCE [LARGE SCALE GENOMIC DNA]</scope>
    <source>
        <strain evidence="2 3">JCM 31011</strain>
    </source>
</reference>
<evidence type="ECO:0008006" key="4">
    <source>
        <dbReference type="Google" id="ProtNLM"/>
    </source>
</evidence>
<keyword evidence="1" id="KW-0472">Membrane</keyword>
<gene>
    <name evidence="2" type="ORF">LQ567_07620</name>
</gene>
<keyword evidence="3" id="KW-1185">Reference proteome</keyword>
<feature type="transmembrane region" description="Helical" evidence="1">
    <location>
        <begin position="65"/>
        <end position="86"/>
    </location>
</feature>
<dbReference type="EMBL" id="JAJNEC010000004">
    <property type="protein sequence ID" value="MCD2422623.1"/>
    <property type="molecule type" value="Genomic_DNA"/>
</dbReference>
<organism evidence="2 3">
    <name type="scientific">Niabella pedocola</name>
    <dbReference type="NCBI Taxonomy" id="1752077"/>
    <lineage>
        <taxon>Bacteria</taxon>
        <taxon>Pseudomonadati</taxon>
        <taxon>Bacteroidota</taxon>
        <taxon>Chitinophagia</taxon>
        <taxon>Chitinophagales</taxon>
        <taxon>Chitinophagaceae</taxon>
        <taxon>Niabella</taxon>
    </lineage>
</organism>
<dbReference type="Proteomes" id="UP001199816">
    <property type="component" value="Unassembled WGS sequence"/>
</dbReference>
<evidence type="ECO:0000313" key="3">
    <source>
        <dbReference type="Proteomes" id="UP001199816"/>
    </source>
</evidence>
<name>A0ABS8PNF3_9BACT</name>
<keyword evidence="1" id="KW-1133">Transmembrane helix</keyword>